<gene>
    <name evidence="4" type="ORF">L201_007037</name>
</gene>
<feature type="compositionally biased region" description="Basic and acidic residues" evidence="2">
    <location>
        <begin position="71"/>
        <end position="85"/>
    </location>
</feature>
<feature type="compositionally biased region" description="Low complexity" evidence="2">
    <location>
        <begin position="179"/>
        <end position="198"/>
    </location>
</feature>
<dbReference type="PANTHER" id="PTHR31834:SF1">
    <property type="entry name" value="INITIATION-SPECIFIC ALPHA-1,6-MANNOSYLTRANSFERASE"/>
    <property type="match status" value="1"/>
</dbReference>
<feature type="transmembrane region" description="Helical" evidence="3">
    <location>
        <begin position="121"/>
        <end position="140"/>
    </location>
</feature>
<evidence type="ECO:0008006" key="6">
    <source>
        <dbReference type="Google" id="ProtNLM"/>
    </source>
</evidence>
<feature type="compositionally biased region" description="Low complexity" evidence="2">
    <location>
        <begin position="1"/>
        <end position="29"/>
    </location>
</feature>
<comment type="similarity">
    <text evidence="1">Belongs to the glycosyltransferase 32 family.</text>
</comment>
<evidence type="ECO:0000256" key="3">
    <source>
        <dbReference type="SAM" id="Phobius"/>
    </source>
</evidence>
<keyword evidence="3" id="KW-1133">Transmembrane helix</keyword>
<dbReference type="Proteomes" id="UP001355207">
    <property type="component" value="Chromosome 10"/>
</dbReference>
<feature type="region of interest" description="Disordered" evidence="2">
    <location>
        <begin position="177"/>
        <end position="205"/>
    </location>
</feature>
<dbReference type="SUPFAM" id="SSF53448">
    <property type="entry name" value="Nucleotide-diphospho-sugar transferases"/>
    <property type="match status" value="1"/>
</dbReference>
<dbReference type="GO" id="GO:0006487">
    <property type="term" value="P:protein N-linked glycosylation"/>
    <property type="evidence" value="ECO:0007669"/>
    <property type="project" value="TreeGrafter"/>
</dbReference>
<dbReference type="Gene3D" id="3.90.550.20">
    <property type="match status" value="1"/>
</dbReference>
<dbReference type="Pfam" id="PF04488">
    <property type="entry name" value="Gly_transf_sug"/>
    <property type="match status" value="1"/>
</dbReference>
<dbReference type="InterPro" id="IPR039367">
    <property type="entry name" value="Och1-like"/>
</dbReference>
<keyword evidence="5" id="KW-1185">Reference proteome</keyword>
<dbReference type="AlphaFoldDB" id="A0AAX4K5R1"/>
<keyword evidence="3" id="KW-0472">Membrane</keyword>
<dbReference type="EMBL" id="CP144107">
    <property type="protein sequence ID" value="WWC92083.1"/>
    <property type="molecule type" value="Genomic_DNA"/>
</dbReference>
<dbReference type="InterPro" id="IPR007577">
    <property type="entry name" value="GlycoTrfase_DXD_sugar-bd_CS"/>
</dbReference>
<organism evidence="4 5">
    <name type="scientific">Kwoniella dendrophila CBS 6074</name>
    <dbReference type="NCBI Taxonomy" id="1295534"/>
    <lineage>
        <taxon>Eukaryota</taxon>
        <taxon>Fungi</taxon>
        <taxon>Dikarya</taxon>
        <taxon>Basidiomycota</taxon>
        <taxon>Agaricomycotina</taxon>
        <taxon>Tremellomycetes</taxon>
        <taxon>Tremellales</taxon>
        <taxon>Cryptococcaceae</taxon>
        <taxon>Kwoniella</taxon>
    </lineage>
</organism>
<evidence type="ECO:0000256" key="2">
    <source>
        <dbReference type="SAM" id="MobiDB-lite"/>
    </source>
</evidence>
<dbReference type="GeneID" id="91097706"/>
<dbReference type="RefSeq" id="XP_066078845.1">
    <property type="nucleotide sequence ID" value="XM_066222748.1"/>
</dbReference>
<feature type="region of interest" description="Disordered" evidence="2">
    <location>
        <begin position="1"/>
        <end position="55"/>
    </location>
</feature>
<evidence type="ECO:0000313" key="5">
    <source>
        <dbReference type="Proteomes" id="UP001355207"/>
    </source>
</evidence>
<dbReference type="GO" id="GO:0000009">
    <property type="term" value="F:alpha-1,6-mannosyltransferase activity"/>
    <property type="evidence" value="ECO:0007669"/>
    <property type="project" value="InterPro"/>
</dbReference>
<evidence type="ECO:0000313" key="4">
    <source>
        <dbReference type="EMBL" id="WWC92083.1"/>
    </source>
</evidence>
<protein>
    <recommendedName>
        <fullName evidence="6">Alpha 1,6-mannosyltransferase</fullName>
    </recommendedName>
</protein>
<name>A0AAX4K5R1_9TREE</name>
<dbReference type="InterPro" id="IPR029044">
    <property type="entry name" value="Nucleotide-diphossugar_trans"/>
</dbReference>
<evidence type="ECO:0000256" key="1">
    <source>
        <dbReference type="ARBA" id="ARBA00009003"/>
    </source>
</evidence>
<feature type="compositionally biased region" description="Low complexity" evidence="2">
    <location>
        <begin position="44"/>
        <end position="55"/>
    </location>
</feature>
<feature type="region of interest" description="Disordered" evidence="2">
    <location>
        <begin position="71"/>
        <end position="90"/>
    </location>
</feature>
<accession>A0AAX4K5R1</accession>
<sequence>MFSDSSSSSSKVNSRRSSSEQSTTSTAFSPIISNSQTFKKSHSRNSSTSKSTSIPKLSNLSHSIIGHDHNDIEKGYIDNSHEHDYGPSTPSLENVNNPLHNSINKHIPIPHPHLGLRRRRLLSQFLIIFGVLTLLGWYILNEREDGLISSVIGKTKPIKTSWRDDIDDDEPILPGIVIGSNGQVTSSNSGSSDSDSTTKPVEEEGKVLSHAEKMAELSRIKGPEWGLNLSSEKLLAGLRKWPDKFSKDNEEEEALSSLGHFADYIYDLGPLDLNNYIDQLKEFSSIVFPKTISENLLNGIKTYLGNSSPWLTNKDQSLGLGEKENWDSNKKIWQTDKYTLSQNKLQSKEIKSWKDGNAQNEGWDWDLLTDIDADKYVNKKLSGSRFKVIWDNLPSGILRSDTLRYLLILLEGGIYSDTDTTLLKSPSEWGKNPKLFHDGIGWLSDSQSERIKKNNEDVDDVLGKPSIIVGLEADVGDREDWFDWWPRPIQIVQWTITAAPFHPIALNALLRIHHATAKAVEWSHSVNHSIKVLKDQGRYEDAKALSKVDVLNEPKNGGPVGVMAWTGPGIWTDAVLSYLRVKYGLVWTDLKDLREPLRVGDVVVLPVTGFSPGVGNFGAQMSSHHQAMVEHAFAGSWKEDSK</sequence>
<reference evidence="4 5" key="1">
    <citation type="submission" date="2024-01" db="EMBL/GenBank/DDBJ databases">
        <title>Comparative genomics of Cryptococcus and Kwoniella reveals pathogenesis evolution and contrasting modes of karyotype evolution via chromosome fusion or intercentromeric recombination.</title>
        <authorList>
            <person name="Coelho M.A."/>
            <person name="David-Palma M."/>
            <person name="Shea T."/>
            <person name="Bowers K."/>
            <person name="McGinley-Smith S."/>
            <person name="Mohammad A.W."/>
            <person name="Gnirke A."/>
            <person name="Yurkov A.M."/>
            <person name="Nowrousian M."/>
            <person name="Sun S."/>
            <person name="Cuomo C.A."/>
            <person name="Heitman J."/>
        </authorList>
    </citation>
    <scope>NUCLEOTIDE SEQUENCE [LARGE SCALE GENOMIC DNA]</scope>
    <source>
        <strain evidence="4 5">CBS 6074</strain>
    </source>
</reference>
<proteinExistence type="inferred from homology"/>
<dbReference type="PANTHER" id="PTHR31834">
    <property type="entry name" value="INITIATION-SPECIFIC ALPHA-1,6-MANNOSYLTRANSFERASE"/>
    <property type="match status" value="1"/>
</dbReference>
<dbReference type="GO" id="GO:0000136">
    <property type="term" value="C:mannan polymerase complex"/>
    <property type="evidence" value="ECO:0007669"/>
    <property type="project" value="TreeGrafter"/>
</dbReference>
<keyword evidence="3" id="KW-0812">Transmembrane</keyword>